<dbReference type="Gene3D" id="3.40.390.70">
    <property type="match status" value="1"/>
</dbReference>
<protein>
    <submittedName>
        <fullName evidence="1">Uncharacterized protein</fullName>
    </submittedName>
</protein>
<proteinExistence type="predicted"/>
<organism evidence="1 2">
    <name type="scientific">Chitinophaga costaii</name>
    <dbReference type="NCBI Taxonomy" id="1335309"/>
    <lineage>
        <taxon>Bacteria</taxon>
        <taxon>Pseudomonadati</taxon>
        <taxon>Bacteroidota</taxon>
        <taxon>Chitinophagia</taxon>
        <taxon>Chitinophagales</taxon>
        <taxon>Chitinophagaceae</taxon>
        <taxon>Chitinophaga</taxon>
    </lineage>
</organism>
<dbReference type="PROSITE" id="PS51257">
    <property type="entry name" value="PROKAR_LIPOPROTEIN"/>
    <property type="match status" value="1"/>
</dbReference>
<sequence>MNRYIKYMSLLVLVISVASCKKSEGRLTPTTINDGYTLPQGTHDYDTLIQSYFDKYHSYFLYNFSEKDAYWTPTGYKNATLGTSGYWSNGFEMTPALDPYIKAQLSLFDVSCLRFYSDTFLKAFLPVKILLCSEVDSVYNNYDFSTSPPTITKGTKHVGAWYNYDNICINYGNERVLSMSQADSLAYLTKVNLIFIKSIIGRGITSPIEEFTEQTNYTSTPTSMLDAYSKGMLTPYYNGPTATSDWYQYLLAMTTVSETTLHTAALSTYDATFTGILNSKKDANGIIQKRYNIVRNYFITTYNVDLQAIGNACNP</sequence>
<gene>
    <name evidence="1" type="ORF">GA0116948_107160</name>
</gene>
<accession>A0A1C4E8B6</accession>
<evidence type="ECO:0000313" key="2">
    <source>
        <dbReference type="Proteomes" id="UP000242818"/>
    </source>
</evidence>
<dbReference type="Proteomes" id="UP000242818">
    <property type="component" value="Unassembled WGS sequence"/>
</dbReference>
<evidence type="ECO:0000313" key="1">
    <source>
        <dbReference type="EMBL" id="SCC39859.1"/>
    </source>
</evidence>
<dbReference type="RefSeq" id="WP_089712451.1">
    <property type="nucleotide sequence ID" value="NZ_FMAR01000007.1"/>
</dbReference>
<keyword evidence="2" id="KW-1185">Reference proteome</keyword>
<dbReference type="OrthoDB" id="1100648at2"/>
<dbReference type="EMBL" id="FMAR01000007">
    <property type="protein sequence ID" value="SCC39859.1"/>
    <property type="molecule type" value="Genomic_DNA"/>
</dbReference>
<dbReference type="STRING" id="1335309.GA0116948_107160"/>
<dbReference type="AlphaFoldDB" id="A0A1C4E8B6"/>
<reference evidence="1 2" key="1">
    <citation type="submission" date="2016-08" db="EMBL/GenBank/DDBJ databases">
        <authorList>
            <person name="Seilhamer J.J."/>
        </authorList>
    </citation>
    <scope>NUCLEOTIDE SEQUENCE [LARGE SCALE GENOMIC DNA]</scope>
    <source>
        <strain evidence="1 2">A37T2</strain>
    </source>
</reference>
<name>A0A1C4E8B6_9BACT</name>